<evidence type="ECO:0000313" key="6">
    <source>
        <dbReference type="Proteomes" id="UP000587579"/>
    </source>
</evidence>
<feature type="compositionally biased region" description="Pro residues" evidence="1">
    <location>
        <begin position="68"/>
        <end position="82"/>
    </location>
</feature>
<dbReference type="RefSeq" id="WP_183677517.1">
    <property type="nucleotide sequence ID" value="NZ_JACHEZ010000001.1"/>
</dbReference>
<dbReference type="InterPro" id="IPR021416">
    <property type="entry name" value="DUF3048_N"/>
</dbReference>
<feature type="compositionally biased region" description="Low complexity" evidence="1">
    <location>
        <begin position="150"/>
        <end position="164"/>
    </location>
</feature>
<reference evidence="5 6" key="1">
    <citation type="submission" date="2020-08" db="EMBL/GenBank/DDBJ databases">
        <title>Genomic Encyclopedia of Type Strains, Phase IV (KMG-IV): sequencing the most valuable type-strain genomes for metagenomic binning, comparative biology and taxonomic classification.</title>
        <authorList>
            <person name="Goeker M."/>
        </authorList>
    </citation>
    <scope>NUCLEOTIDE SEQUENCE [LARGE SCALE GENOMIC DNA]</scope>
    <source>
        <strain evidence="5 6">DSM 15757</strain>
    </source>
</reference>
<feature type="compositionally biased region" description="Low complexity" evidence="1">
    <location>
        <begin position="173"/>
        <end position="197"/>
    </location>
</feature>
<protein>
    <recommendedName>
        <fullName evidence="7">DUF3048 domain-containing protein</fullName>
    </recommendedName>
</protein>
<dbReference type="Pfam" id="PF11258">
    <property type="entry name" value="DUF3048"/>
    <property type="match status" value="1"/>
</dbReference>
<feature type="domain" description="DUF3048" evidence="3">
    <location>
        <begin position="327"/>
        <end position="454"/>
    </location>
</feature>
<comment type="caution">
    <text evidence="5">The sequence shown here is derived from an EMBL/GenBank/DDBJ whole genome shotgun (WGS) entry which is preliminary data.</text>
</comment>
<dbReference type="Pfam" id="PF17479">
    <property type="entry name" value="DUF3048_C"/>
    <property type="match status" value="1"/>
</dbReference>
<feature type="compositionally biased region" description="Pro residues" evidence="1">
    <location>
        <begin position="90"/>
        <end position="99"/>
    </location>
</feature>
<sequence length="592" mass="61488">MTGRVRRLTPEQKRKRRAALLALTATAFLTLVFILLVWTPTPRAPEATGYLLLELGEGAQTTGEETPPTAPEPAPEAPPLARPPTETETPPEPGPPPEPQAAASEEAPAPEPEAAAPETPPPEEAVQPPAEEAPLPLPAAEAPAAPPAPAEAAQPEPVAAAPAPGEAPPEPAPAAEAAPETAPETAAAPPAPAAAETAPPPAPEASEPGLEPVPAEAAPAPAPEAPAAAAAPAAPEAAPAAPAAPTPAPAAPAAPVGAPPTPTAAQPGSAAPPPPAPAPPAFAPAPPAPALPLAGGEPAPAPVPATSPQPGRDRGGAIGPGEKPYKLERLRPILVAVDNSAAAFPQWGLDWAVQVHEVPVEGGVTRLLVRYEGGEKGRLGPVRSARPYILRLAQAMGAVLLHVGGSPQALAMIEREKMITFDGLYDPLFRRDPRRRPPHNTYVEGAQVRKQLARLRLERKRTLSGKAYRPPEDAPDGERVEVRFAPDYVSAFRYDGQGYVWYRNGRLVRGSAPFRVTAVAVLRVDARVIDDVGRLALDLAKGHGALYLDGKRVPVTWRIQGGLVIEDAAGRALDLTPYRTWFLWVPPWATLR</sequence>
<keyword evidence="2" id="KW-0812">Transmembrane</keyword>
<dbReference type="InterPro" id="IPR023158">
    <property type="entry name" value="YerB-like_sf"/>
</dbReference>
<name>A0ABR6NZ10_9DEIN</name>
<feature type="region of interest" description="Disordered" evidence="1">
    <location>
        <begin position="60"/>
        <end position="323"/>
    </location>
</feature>
<dbReference type="SUPFAM" id="SSF159774">
    <property type="entry name" value="YerB-like"/>
    <property type="match status" value="1"/>
</dbReference>
<feature type="compositionally biased region" description="Pro residues" evidence="1">
    <location>
        <begin position="270"/>
        <end position="290"/>
    </location>
</feature>
<feature type="transmembrane region" description="Helical" evidence="2">
    <location>
        <begin position="20"/>
        <end position="38"/>
    </location>
</feature>
<feature type="domain" description="DUF3048" evidence="4">
    <location>
        <begin position="480"/>
        <end position="581"/>
    </location>
</feature>
<keyword evidence="6" id="KW-1185">Reference proteome</keyword>
<keyword evidence="2" id="KW-0472">Membrane</keyword>
<evidence type="ECO:0000256" key="1">
    <source>
        <dbReference type="SAM" id="MobiDB-lite"/>
    </source>
</evidence>
<evidence type="ECO:0008006" key="7">
    <source>
        <dbReference type="Google" id="ProtNLM"/>
    </source>
</evidence>
<feature type="compositionally biased region" description="Pro residues" evidence="1">
    <location>
        <begin position="242"/>
        <end position="262"/>
    </location>
</feature>
<evidence type="ECO:0000256" key="2">
    <source>
        <dbReference type="SAM" id="Phobius"/>
    </source>
</evidence>
<feature type="compositionally biased region" description="Low complexity" evidence="1">
    <location>
        <begin position="124"/>
        <end position="143"/>
    </location>
</feature>
<dbReference type="InterPro" id="IPR035328">
    <property type="entry name" value="DUF3048_C"/>
</dbReference>
<feature type="compositionally biased region" description="Low complexity" evidence="1">
    <location>
        <begin position="100"/>
        <end position="117"/>
    </location>
</feature>
<dbReference type="Gene3D" id="3.50.90.10">
    <property type="entry name" value="YerB-like"/>
    <property type="match status" value="1"/>
</dbReference>
<feature type="compositionally biased region" description="Low complexity" evidence="1">
    <location>
        <begin position="204"/>
        <end position="241"/>
    </location>
</feature>
<dbReference type="EMBL" id="JACHEZ010000001">
    <property type="protein sequence ID" value="MBB6028979.1"/>
    <property type="molecule type" value="Genomic_DNA"/>
</dbReference>
<gene>
    <name evidence="5" type="ORF">HNQ05_000329</name>
</gene>
<evidence type="ECO:0000259" key="3">
    <source>
        <dbReference type="Pfam" id="PF11258"/>
    </source>
</evidence>
<keyword evidence="2" id="KW-1133">Transmembrane helix</keyword>
<organism evidence="5 6">
    <name type="scientific">Oceanithermus desulfurans</name>
    <dbReference type="NCBI Taxonomy" id="227924"/>
    <lineage>
        <taxon>Bacteria</taxon>
        <taxon>Thermotogati</taxon>
        <taxon>Deinococcota</taxon>
        <taxon>Deinococci</taxon>
        <taxon>Thermales</taxon>
        <taxon>Thermaceae</taxon>
        <taxon>Oceanithermus</taxon>
    </lineage>
</organism>
<evidence type="ECO:0000259" key="4">
    <source>
        <dbReference type="Pfam" id="PF17479"/>
    </source>
</evidence>
<proteinExistence type="predicted"/>
<accession>A0ABR6NZ10</accession>
<evidence type="ECO:0000313" key="5">
    <source>
        <dbReference type="EMBL" id="MBB6028979.1"/>
    </source>
</evidence>
<dbReference type="Proteomes" id="UP000587579">
    <property type="component" value="Unassembled WGS sequence"/>
</dbReference>